<accession>A0A8T0DH88</accession>
<dbReference type="OrthoDB" id="937at2759"/>
<evidence type="ECO:0000313" key="1">
    <source>
        <dbReference type="EMBL" id="KAF8566111.1"/>
    </source>
</evidence>
<evidence type="ECO:0000313" key="2">
    <source>
        <dbReference type="Proteomes" id="UP000699462"/>
    </source>
</evidence>
<comment type="caution">
    <text evidence="1">The sequence shown here is derived from an EMBL/GenBank/DDBJ whole genome shotgun (WGS) entry which is preliminary data.</text>
</comment>
<dbReference type="Proteomes" id="UP000699462">
    <property type="component" value="Unassembled WGS sequence"/>
</dbReference>
<sequence>MGDSFSVYAYTSLLYPKEVCTSYSLFAASMDKNSVNIPVTLIRSFKYRTTHYFVLHNVSLTSTVAELFDAIDQSKSVHLEPTSLPLLVIHSSTTILPPFRSCKFGE</sequence>
<dbReference type="Pfam" id="PF10209">
    <property type="entry name" value="DUF2340"/>
    <property type="match status" value="1"/>
</dbReference>
<protein>
    <submittedName>
        <fullName evidence="1">Uncharacterized protein</fullName>
    </submittedName>
</protein>
<reference evidence="1 2" key="1">
    <citation type="submission" date="2019-07" db="EMBL/GenBank/DDBJ databases">
        <title>Annotation for the trematode Paragonimus westermani.</title>
        <authorList>
            <person name="Choi Y.-J."/>
        </authorList>
    </citation>
    <scope>NUCLEOTIDE SEQUENCE [LARGE SCALE GENOMIC DNA]</scope>
    <source>
        <strain evidence="1">180907_Pwestermani</strain>
    </source>
</reference>
<dbReference type="AlphaFoldDB" id="A0A8T0DH88"/>
<dbReference type="InterPro" id="IPR018794">
    <property type="entry name" value="UPF0538"/>
</dbReference>
<gene>
    <name evidence="1" type="ORF">P879_07622</name>
</gene>
<organism evidence="1 2">
    <name type="scientific">Paragonimus westermani</name>
    <dbReference type="NCBI Taxonomy" id="34504"/>
    <lineage>
        <taxon>Eukaryota</taxon>
        <taxon>Metazoa</taxon>
        <taxon>Spiralia</taxon>
        <taxon>Lophotrochozoa</taxon>
        <taxon>Platyhelminthes</taxon>
        <taxon>Trematoda</taxon>
        <taxon>Digenea</taxon>
        <taxon>Plagiorchiida</taxon>
        <taxon>Troglotremata</taxon>
        <taxon>Troglotrematidae</taxon>
        <taxon>Paragonimus</taxon>
    </lineage>
</organism>
<keyword evidence="2" id="KW-1185">Reference proteome</keyword>
<proteinExistence type="predicted"/>
<dbReference type="EMBL" id="JTDF01005593">
    <property type="protein sequence ID" value="KAF8566111.1"/>
    <property type="molecule type" value="Genomic_DNA"/>
</dbReference>
<name>A0A8T0DH88_9TREM</name>